<protein>
    <submittedName>
        <fullName evidence="3">Cell surface protein</fullName>
    </submittedName>
</protein>
<dbReference type="Pfam" id="PF20070">
    <property type="entry name" value="DUF6466"/>
    <property type="match status" value="1"/>
</dbReference>
<reference evidence="3 4" key="1">
    <citation type="submission" date="2018-09" db="EMBL/GenBank/DDBJ databases">
        <title>Characterization of the phylogenetic diversity of five novel species belonging to the genus Bifidobacterium.</title>
        <authorList>
            <person name="Lugli G.A."/>
            <person name="Duranti S."/>
            <person name="Milani C."/>
        </authorList>
    </citation>
    <scope>NUCLEOTIDE SEQUENCE [LARGE SCALE GENOMIC DNA]</scope>
    <source>
        <strain evidence="3 4">2036B</strain>
    </source>
</reference>
<sequence length="209" mass="22144">MSDEVQQNTTEQTPAVTWESLDDAGTAKTRVHRVPLAVRIAGIAGAVVFAAATVVAGMNVAAITEYNQATATLNQNLKEATNASADLKALKVSQEQTDARFSDAQANAGVLFNNVKDAIHANAAISEQLTDRISKALADQQHAADAAAKANEDAADGDADNKTNSALTDEQRKQIEDMLKNNGSQDQNRGNSSNDSGKNTNSNHEIKPW</sequence>
<evidence type="ECO:0000313" key="4">
    <source>
        <dbReference type="Proteomes" id="UP000287609"/>
    </source>
</evidence>
<keyword evidence="4" id="KW-1185">Reference proteome</keyword>
<name>A0A430FPI0_9BIFI</name>
<dbReference type="OrthoDB" id="3234252at2"/>
<dbReference type="InterPro" id="IPR046314">
    <property type="entry name" value="DUF6466"/>
</dbReference>
<gene>
    <name evidence="3" type="ORF">D2E26_0793</name>
</gene>
<evidence type="ECO:0000256" key="1">
    <source>
        <dbReference type="SAM" id="MobiDB-lite"/>
    </source>
</evidence>
<feature type="compositionally biased region" description="Polar residues" evidence="1">
    <location>
        <begin position="181"/>
        <end position="203"/>
    </location>
</feature>
<dbReference type="RefSeq" id="WP_125963444.1">
    <property type="nucleotide sequence ID" value="NZ_QXGM01000002.1"/>
</dbReference>
<proteinExistence type="predicted"/>
<feature type="region of interest" description="Disordered" evidence="1">
    <location>
        <begin position="144"/>
        <end position="209"/>
    </location>
</feature>
<keyword evidence="2" id="KW-1133">Transmembrane helix</keyword>
<keyword evidence="2" id="KW-0812">Transmembrane</keyword>
<feature type="transmembrane region" description="Helical" evidence="2">
    <location>
        <begin position="36"/>
        <end position="58"/>
    </location>
</feature>
<dbReference type="EMBL" id="QXGM01000002">
    <property type="protein sequence ID" value="RSX54739.1"/>
    <property type="molecule type" value="Genomic_DNA"/>
</dbReference>
<dbReference type="AlphaFoldDB" id="A0A430FPI0"/>
<evidence type="ECO:0000256" key="2">
    <source>
        <dbReference type="SAM" id="Phobius"/>
    </source>
</evidence>
<organism evidence="3 4">
    <name type="scientific">Bifidobacterium dolichotidis</name>
    <dbReference type="NCBI Taxonomy" id="2306976"/>
    <lineage>
        <taxon>Bacteria</taxon>
        <taxon>Bacillati</taxon>
        <taxon>Actinomycetota</taxon>
        <taxon>Actinomycetes</taxon>
        <taxon>Bifidobacteriales</taxon>
        <taxon>Bifidobacteriaceae</taxon>
        <taxon>Bifidobacterium</taxon>
    </lineage>
</organism>
<accession>A0A430FPI0</accession>
<comment type="caution">
    <text evidence="3">The sequence shown here is derived from an EMBL/GenBank/DDBJ whole genome shotgun (WGS) entry which is preliminary data.</text>
</comment>
<keyword evidence="2" id="KW-0472">Membrane</keyword>
<evidence type="ECO:0000313" key="3">
    <source>
        <dbReference type="EMBL" id="RSX54739.1"/>
    </source>
</evidence>
<feature type="compositionally biased region" description="Basic and acidic residues" evidence="1">
    <location>
        <begin position="169"/>
        <end position="179"/>
    </location>
</feature>
<dbReference type="Proteomes" id="UP000287609">
    <property type="component" value="Unassembled WGS sequence"/>
</dbReference>